<evidence type="ECO:0000259" key="1">
    <source>
        <dbReference type="PROSITE" id="PS51186"/>
    </source>
</evidence>
<dbReference type="SUPFAM" id="SSF55729">
    <property type="entry name" value="Acyl-CoA N-acyltransferases (Nat)"/>
    <property type="match status" value="1"/>
</dbReference>
<keyword evidence="3" id="KW-1185">Reference proteome</keyword>
<accession>A0ABT5NXI3</accession>
<comment type="caution">
    <text evidence="2">The sequence shown here is derived from an EMBL/GenBank/DDBJ whole genome shotgun (WGS) entry which is preliminary data.</text>
</comment>
<dbReference type="PROSITE" id="PS51186">
    <property type="entry name" value="GNAT"/>
    <property type="match status" value="1"/>
</dbReference>
<evidence type="ECO:0000313" key="3">
    <source>
        <dbReference type="Proteomes" id="UP001148203"/>
    </source>
</evidence>
<dbReference type="InterPro" id="IPR000182">
    <property type="entry name" value="GNAT_dom"/>
</dbReference>
<dbReference type="GO" id="GO:0016746">
    <property type="term" value="F:acyltransferase activity"/>
    <property type="evidence" value="ECO:0007669"/>
    <property type="project" value="UniProtKB-KW"/>
</dbReference>
<dbReference type="EMBL" id="JAMDGY010000071">
    <property type="protein sequence ID" value="MDD0992911.1"/>
    <property type="molecule type" value="Genomic_DNA"/>
</dbReference>
<reference evidence="2 3" key="1">
    <citation type="submission" date="2022-05" db="EMBL/GenBank/DDBJ databases">
        <title>Novel Pseudomonas spp. Isolated from a Rainbow Trout Aquaculture Facility.</title>
        <authorList>
            <person name="Testerman T."/>
            <person name="Graf J."/>
        </authorList>
    </citation>
    <scope>NUCLEOTIDE SEQUENCE [LARGE SCALE GENOMIC DNA]</scope>
    <source>
        <strain evidence="2 3">ID681</strain>
    </source>
</reference>
<keyword evidence="2" id="KW-0808">Transferase</keyword>
<sequence>MNKTQSVKDAMPVLPEAAMLSGLDIGLANLVDVDGILRVQEENQPENGGSLSARFSREWFAQAISCQSIIVARSAECVAGYVAFTSREAQGHVPIIQAMLSAYPNPGAYLHGPICVGRDFRRRGIAAAMFDAQRTHMNQSAVMAFIREDNQGSRTAHGGMGLREVAAFEYNAVRYVIVAA</sequence>
<dbReference type="EC" id="2.3.1.-" evidence="2"/>
<dbReference type="Proteomes" id="UP001148203">
    <property type="component" value="Unassembled WGS sequence"/>
</dbReference>
<keyword evidence="2" id="KW-0012">Acyltransferase</keyword>
<proteinExistence type="predicted"/>
<dbReference type="InterPro" id="IPR016181">
    <property type="entry name" value="Acyl_CoA_acyltransferase"/>
</dbReference>
<dbReference type="Gene3D" id="3.40.630.30">
    <property type="match status" value="1"/>
</dbReference>
<gene>
    <name evidence="2" type="ORF">M5G11_20470</name>
</gene>
<dbReference type="Pfam" id="PF00583">
    <property type="entry name" value="Acetyltransf_1"/>
    <property type="match status" value="1"/>
</dbReference>
<organism evidence="2 3">
    <name type="scientific">Pseudomonas fontis</name>
    <dbReference type="NCBI Taxonomy" id="2942633"/>
    <lineage>
        <taxon>Bacteria</taxon>
        <taxon>Pseudomonadati</taxon>
        <taxon>Pseudomonadota</taxon>
        <taxon>Gammaproteobacteria</taxon>
        <taxon>Pseudomonadales</taxon>
        <taxon>Pseudomonadaceae</taxon>
        <taxon>Pseudomonas</taxon>
    </lineage>
</organism>
<protein>
    <submittedName>
        <fullName evidence="2">GNAT family N-acetyltransferase</fullName>
        <ecNumber evidence="2">2.3.1.-</ecNumber>
    </submittedName>
</protein>
<evidence type="ECO:0000313" key="2">
    <source>
        <dbReference type="EMBL" id="MDD0992911.1"/>
    </source>
</evidence>
<feature type="domain" description="N-acetyltransferase" evidence="1">
    <location>
        <begin position="23"/>
        <end position="180"/>
    </location>
</feature>
<dbReference type="RefSeq" id="WP_273910102.1">
    <property type="nucleotide sequence ID" value="NZ_JAMDGX010000022.1"/>
</dbReference>
<name>A0ABT5NXI3_9PSED</name>